<dbReference type="EMBL" id="CP017834">
    <property type="protein sequence ID" value="APJ04946.1"/>
    <property type="molecule type" value="Genomic_DNA"/>
</dbReference>
<reference evidence="1 2" key="1">
    <citation type="submission" date="2016-10" db="EMBL/GenBank/DDBJ databases">
        <title>Silvanigrella aquatica sp. nov., isolated from a freshwater lake located in the Black Forest, Germany, description of Silvanigrellaceae fam. nov., Silvanigrellales ord. nov., reclassification of the order Bdellovibrionales in the class Oligoflexia, reclassification of the families Bacteriovoracaceae and Halobacteriovoraceae in the new order Bacteriovoracales ord. nov., and reclassification of the family Pseudobacteriovoracaceae in the order Oligoflexiales.</title>
        <authorList>
            <person name="Hahn M.W."/>
            <person name="Schmidt J."/>
            <person name="Koll U."/>
            <person name="Rohde M."/>
            <person name="Verbag S."/>
            <person name="Pitt A."/>
            <person name="Nakai R."/>
            <person name="Naganuma T."/>
            <person name="Lang E."/>
        </authorList>
    </citation>
    <scope>NUCLEOTIDE SEQUENCE [LARGE SCALE GENOMIC DNA]</scope>
    <source>
        <strain evidence="1 2">MWH-Nonnen-W8red</strain>
    </source>
</reference>
<name>A0A1L4D400_9BACT</name>
<dbReference type="Proteomes" id="UP000184731">
    <property type="component" value="Chromosome"/>
</dbReference>
<evidence type="ECO:0000313" key="1">
    <source>
        <dbReference type="EMBL" id="APJ04946.1"/>
    </source>
</evidence>
<gene>
    <name evidence="1" type="ORF">AXG55_13990</name>
</gene>
<evidence type="ECO:0000313" key="2">
    <source>
        <dbReference type="Proteomes" id="UP000184731"/>
    </source>
</evidence>
<dbReference type="AlphaFoldDB" id="A0A1L4D400"/>
<dbReference type="STRING" id="1915309.AXG55_13990"/>
<keyword evidence="2" id="KW-1185">Reference proteome</keyword>
<dbReference type="KEGG" id="saqi:AXG55_13990"/>
<organism evidence="1 2">
    <name type="scientific">Silvanigrella aquatica</name>
    <dbReference type="NCBI Taxonomy" id="1915309"/>
    <lineage>
        <taxon>Bacteria</taxon>
        <taxon>Pseudomonadati</taxon>
        <taxon>Bdellovibrionota</taxon>
        <taxon>Oligoflexia</taxon>
        <taxon>Silvanigrellales</taxon>
        <taxon>Silvanigrellaceae</taxon>
        <taxon>Silvanigrella</taxon>
    </lineage>
</organism>
<protein>
    <submittedName>
        <fullName evidence="1">HrgA protein</fullName>
    </submittedName>
</protein>
<dbReference type="RefSeq" id="WP_148698704.1">
    <property type="nucleotide sequence ID" value="NZ_CP017834.1"/>
</dbReference>
<dbReference type="OrthoDB" id="5289528at2"/>
<sequence length="318" mass="37092">MTQEETYAGLKLTQKTYDFLKQHSDNKYTANEIAAWIFKNYPKECLEKQNRSTAQIMPLNNDNAIVKQITAEIAAKRPRLQNQHPQIKTTEGRPKKYYYTEQSDAVEIIKAEENSFKSEETQNENQLSEKDLYPILSEYLWSELEIYSKIINEKCSKNSRGPNGNKWLYPDVVGMQDLTQGWLREVKDCVKVYSDKETKLWSFEVKILLNRSNVRESFFQTVSNSSWANFSYLVASEIEEKTLSELRMLSSLHGIGLIKLDIEIPSESQILIPAKERSDVDWSSANRIADENSDFLEYIKLIKQAYQTGEVRRKDWDH</sequence>
<accession>A0A1L4D400</accession>
<proteinExistence type="predicted"/>